<evidence type="ECO:0000256" key="1">
    <source>
        <dbReference type="SAM" id="MobiDB-lite"/>
    </source>
</evidence>
<dbReference type="RefSeq" id="YP_010050687.1">
    <property type="nucleotide sequence ID" value="NC_054432.1"/>
</dbReference>
<accession>A0A7T1TTJ2</accession>
<evidence type="ECO:0000313" key="3">
    <source>
        <dbReference type="Proteomes" id="UP000594984"/>
    </source>
</evidence>
<feature type="region of interest" description="Disordered" evidence="1">
    <location>
        <begin position="1"/>
        <end position="23"/>
    </location>
</feature>
<keyword evidence="3" id="KW-1185">Reference proteome</keyword>
<evidence type="ECO:0000313" key="2">
    <source>
        <dbReference type="EMBL" id="QPP19698.1"/>
    </source>
</evidence>
<organism evidence="2 3">
    <name type="scientific">Mycobacterium phage phiT46-1</name>
    <dbReference type="NCBI Taxonomy" id="2775045"/>
    <lineage>
        <taxon>Viruses</taxon>
        <taxon>Duplodnaviria</taxon>
        <taxon>Heunggongvirae</taxon>
        <taxon>Uroviricota</taxon>
        <taxon>Caudoviricetes</taxon>
        <taxon>Mycoabscvirus</taxon>
        <taxon>Mycoabscvirus phiT46-1</taxon>
    </lineage>
</organism>
<dbReference type="KEGG" id="vg:63911421"/>
<feature type="compositionally biased region" description="Polar residues" evidence="1">
    <location>
        <begin position="1"/>
        <end position="13"/>
    </location>
</feature>
<dbReference type="Proteomes" id="UP000594984">
    <property type="component" value="Segment"/>
</dbReference>
<sequence length="124" mass="13399">MKTTTPAQATNGTGRWEVRIAPNPDLGSECTKVMTLAEAAEAGRTRFVVKSPRGQETFSSTRQGDAMSVALSMANIDELLARVNRIEHGLWGNHPALRAQMTNKRNGAKTASRGTLTLLQDPHA</sequence>
<feature type="region of interest" description="Disordered" evidence="1">
    <location>
        <begin position="97"/>
        <end position="124"/>
    </location>
</feature>
<protein>
    <submittedName>
        <fullName evidence="2">Uncharacterized protein</fullName>
    </submittedName>
</protein>
<dbReference type="GeneID" id="63911421"/>
<reference evidence="2 3" key="1">
    <citation type="submission" date="2020-12" db="EMBL/GenBank/DDBJ databases">
        <authorList>
            <person name="Amarh E.D."/>
            <person name="Dedrick R.M."/>
            <person name="Garlena R.A."/>
            <person name="Russell D.A."/>
            <person name="Jacobs-Sera D."/>
            <person name="Hatfull G.F."/>
        </authorList>
    </citation>
    <scope>NUCLEOTIDE SEQUENCE [LARGE SCALE GENOMIC DNA]</scope>
</reference>
<gene>
    <name evidence="2" type="primary">64</name>
    <name evidence="2" type="ORF">PHIT46-1_64</name>
</gene>
<proteinExistence type="predicted"/>
<name>A0A7T1TTJ2_9CAUD</name>
<dbReference type="EMBL" id="MW353181">
    <property type="protein sequence ID" value="QPP19698.1"/>
    <property type="molecule type" value="Genomic_DNA"/>
</dbReference>